<organism evidence="2 3">
    <name type="scientific">Coemansia aciculifera</name>
    <dbReference type="NCBI Taxonomy" id="417176"/>
    <lineage>
        <taxon>Eukaryota</taxon>
        <taxon>Fungi</taxon>
        <taxon>Fungi incertae sedis</taxon>
        <taxon>Zoopagomycota</taxon>
        <taxon>Kickxellomycotina</taxon>
        <taxon>Kickxellomycetes</taxon>
        <taxon>Kickxellales</taxon>
        <taxon>Kickxellaceae</taxon>
        <taxon>Coemansia</taxon>
    </lineage>
</organism>
<proteinExistence type="predicted"/>
<accession>A0A9W8IFF3</accession>
<feature type="region of interest" description="Disordered" evidence="1">
    <location>
        <begin position="305"/>
        <end position="325"/>
    </location>
</feature>
<dbReference type="Proteomes" id="UP001140074">
    <property type="component" value="Unassembled WGS sequence"/>
</dbReference>
<evidence type="ECO:0000313" key="3">
    <source>
        <dbReference type="Proteomes" id="UP001140074"/>
    </source>
</evidence>
<protein>
    <submittedName>
        <fullName evidence="2">Uncharacterized protein</fullName>
    </submittedName>
</protein>
<evidence type="ECO:0000256" key="1">
    <source>
        <dbReference type="SAM" id="MobiDB-lite"/>
    </source>
</evidence>
<sequence>MSHSIRFTSYDLLPGRTLTHIFEHLFWVPMRDHNMRALSLPLGHQCLVPILSVSHSWRVRAAKLFYRVATVVAGSSGGDTTTWAIPTQRHMSMVKTNIELILNSGYAPKTTQLLVFSTESLSPTEMAAAVSLSRFCEFVWPSITHLYFYHPLILVIASDMESANDTAIAALNHSLAVSMPHLSHINALSNTRDSFGLFALDDLIIAKLSQLRALTVLTRVPLRLGAEELPRFLTRLTIRSSLADSCIVSVPRTASASLISLDIGPISPDDVWGPFSSGISDFTSLRELRLVFCANPAARLSEDSRYQHRHLHKHRNRRSSRDSATSNGWPLFPRLNALAVEGYPYETAYFLENFPRSQLTRLAIRRCDHKISKFALTPFTGLISFSGDVPDCNPSTTEGSESAIEEWISQTMQADMPTMRSLSLSVGPEVFIELPAQFGLSGLRHLSLNTGLRMSEVEKILLSFGHLRSLRVTVTEVLSRTHEYLSRTTRHKKYLPAELQERPWLSITLEDLEVWLLEPSPGRQHRALLKIVHMAMRVPSILRIATQREYLGELRELGQHMPAVQITDVSIADSDRNMWC</sequence>
<keyword evidence="3" id="KW-1185">Reference proteome</keyword>
<dbReference type="SUPFAM" id="SSF52047">
    <property type="entry name" value="RNI-like"/>
    <property type="match status" value="1"/>
</dbReference>
<dbReference type="EMBL" id="JANBUY010000337">
    <property type="protein sequence ID" value="KAJ2859970.1"/>
    <property type="molecule type" value="Genomic_DNA"/>
</dbReference>
<comment type="caution">
    <text evidence="2">The sequence shown here is derived from an EMBL/GenBank/DDBJ whole genome shotgun (WGS) entry which is preliminary data.</text>
</comment>
<name>A0A9W8IFF3_9FUNG</name>
<evidence type="ECO:0000313" key="2">
    <source>
        <dbReference type="EMBL" id="KAJ2859970.1"/>
    </source>
</evidence>
<reference evidence="2" key="1">
    <citation type="submission" date="2022-07" db="EMBL/GenBank/DDBJ databases">
        <title>Phylogenomic reconstructions and comparative analyses of Kickxellomycotina fungi.</title>
        <authorList>
            <person name="Reynolds N.K."/>
            <person name="Stajich J.E."/>
            <person name="Barry K."/>
            <person name="Grigoriev I.V."/>
            <person name="Crous P."/>
            <person name="Smith M.E."/>
        </authorList>
    </citation>
    <scope>NUCLEOTIDE SEQUENCE</scope>
    <source>
        <strain evidence="2">RSA 476</strain>
    </source>
</reference>
<dbReference type="AlphaFoldDB" id="A0A9W8IFF3"/>
<gene>
    <name evidence="2" type="ORF">GGH94_005796</name>
</gene>
<feature type="compositionally biased region" description="Basic residues" evidence="1">
    <location>
        <begin position="307"/>
        <end position="318"/>
    </location>
</feature>